<accession>A0A2N3N7S9</accession>
<dbReference type="VEuPathDB" id="FungiDB:jhhlp_004836"/>
<evidence type="ECO:0000313" key="1">
    <source>
        <dbReference type="EMBL" id="PKS08454.1"/>
    </source>
</evidence>
<dbReference type="AlphaFoldDB" id="A0A2N3N7S9"/>
<gene>
    <name evidence="1" type="ORF">jhhlp_004836</name>
</gene>
<evidence type="ECO:0000313" key="2">
    <source>
        <dbReference type="Proteomes" id="UP000233524"/>
    </source>
</evidence>
<keyword evidence="2" id="KW-1185">Reference proteome</keyword>
<proteinExistence type="predicted"/>
<dbReference type="Proteomes" id="UP000233524">
    <property type="component" value="Unassembled WGS sequence"/>
</dbReference>
<protein>
    <submittedName>
        <fullName evidence="1">Uncharacterized protein</fullName>
    </submittedName>
</protein>
<name>A0A2N3N7S9_9PEZI</name>
<dbReference type="InParanoid" id="A0A2N3N7S9"/>
<dbReference type="EMBL" id="NLAX01000095">
    <property type="protein sequence ID" value="PKS08454.1"/>
    <property type="molecule type" value="Genomic_DNA"/>
</dbReference>
<sequence length="89" mass="10154">MKSQRRVRVTGGVVTLTVLSAICFLSAIDLQARLHLQPHYGALKAFLLLRISFPSRRTALELHTRMCFGLLKGLLEVKVQYVLYFFNAF</sequence>
<reference evidence="1 2" key="1">
    <citation type="journal article" date="2017" name="G3 (Bethesda)">
        <title>First Draft Genome Sequence of the Pathogenic Fungus Lomentospora prolificans (Formerly Scedosporium prolificans).</title>
        <authorList>
            <person name="Luo R."/>
            <person name="Zimin A."/>
            <person name="Workman R."/>
            <person name="Fan Y."/>
            <person name="Pertea G."/>
            <person name="Grossman N."/>
            <person name="Wear M.P."/>
            <person name="Jia B."/>
            <person name="Miller H."/>
            <person name="Casadevall A."/>
            <person name="Timp W."/>
            <person name="Zhang S.X."/>
            <person name="Salzberg S.L."/>
        </authorList>
    </citation>
    <scope>NUCLEOTIDE SEQUENCE [LARGE SCALE GENOMIC DNA]</scope>
    <source>
        <strain evidence="1 2">JHH-5317</strain>
    </source>
</reference>
<organism evidence="1 2">
    <name type="scientific">Lomentospora prolificans</name>
    <dbReference type="NCBI Taxonomy" id="41688"/>
    <lineage>
        <taxon>Eukaryota</taxon>
        <taxon>Fungi</taxon>
        <taxon>Dikarya</taxon>
        <taxon>Ascomycota</taxon>
        <taxon>Pezizomycotina</taxon>
        <taxon>Sordariomycetes</taxon>
        <taxon>Hypocreomycetidae</taxon>
        <taxon>Microascales</taxon>
        <taxon>Microascaceae</taxon>
        <taxon>Lomentospora</taxon>
    </lineage>
</organism>
<comment type="caution">
    <text evidence="1">The sequence shown here is derived from an EMBL/GenBank/DDBJ whole genome shotgun (WGS) entry which is preliminary data.</text>
</comment>